<dbReference type="EMBL" id="CP010421">
    <property type="protein sequence ID" value="AJE23759.1"/>
    <property type="molecule type" value="Genomic_DNA"/>
</dbReference>
<sequence>MPEPDKAAWMHIAGLGCRRGCPLESLLALLHAALDEAGLRPGDLAGLASSVHKRDEPGLLRLADHLRLPLAFLSAERLSAYHDRLTRKSPLALSITGSSGVAEASAMAQAEILGAGPARLLLPKRTNTVASLALATAPLHTLLDHP</sequence>
<evidence type="ECO:0000259" key="1">
    <source>
        <dbReference type="Pfam" id="PF01890"/>
    </source>
</evidence>
<dbReference type="Pfam" id="PF01890">
    <property type="entry name" value="CbiG_C"/>
    <property type="match status" value="1"/>
</dbReference>
<keyword evidence="2" id="KW-0614">Plasmid</keyword>
<dbReference type="HOGENOM" id="CLU_087913_1_0_6"/>
<dbReference type="KEGG" id="acx:Achr_f610"/>
<dbReference type="Gene3D" id="3.30.420.180">
    <property type="entry name" value="CobE/GbiG C-terminal domain"/>
    <property type="match status" value="1"/>
</dbReference>
<evidence type="ECO:0000313" key="3">
    <source>
        <dbReference type="Proteomes" id="UP000068210"/>
    </source>
</evidence>
<dbReference type="PROSITE" id="PS51257">
    <property type="entry name" value="PROKAR_LIPOPROTEIN"/>
    <property type="match status" value="1"/>
</dbReference>
<gene>
    <name evidence="2" type="primary">cobE</name>
    <name evidence="2" type="ORF">Achr_f610</name>
</gene>
<protein>
    <submittedName>
        <fullName evidence="2">Cobalamin (Vitamin B12) biosynthesis CbiG protein</fullName>
    </submittedName>
</protein>
<dbReference type="GO" id="GO:0009236">
    <property type="term" value="P:cobalamin biosynthetic process"/>
    <property type="evidence" value="ECO:0007669"/>
    <property type="project" value="InterPro"/>
</dbReference>
<name>A0A0C4WSZ0_9GAMM</name>
<dbReference type="InterPro" id="IPR052553">
    <property type="entry name" value="CbiG_hydrolase"/>
</dbReference>
<evidence type="ECO:0000313" key="2">
    <source>
        <dbReference type="EMBL" id="AJE23759.1"/>
    </source>
</evidence>
<keyword evidence="3" id="KW-1185">Reference proteome</keyword>
<dbReference type="PANTHER" id="PTHR37477:SF1">
    <property type="entry name" value="COBALT-PRECORRIN-5A HYDROLASE"/>
    <property type="match status" value="1"/>
</dbReference>
<dbReference type="InterPro" id="IPR002750">
    <property type="entry name" value="CobE/GbiG_C"/>
</dbReference>
<geneLocation type="plasmid" evidence="2 3">
    <name>pAcX50f</name>
</geneLocation>
<dbReference type="SUPFAM" id="SSF159664">
    <property type="entry name" value="CobE/GbiG C-terminal domain-like"/>
    <property type="match status" value="1"/>
</dbReference>
<dbReference type="PANTHER" id="PTHR37477">
    <property type="entry name" value="COBALT-PRECORRIN-5A HYDROLASE"/>
    <property type="match status" value="1"/>
</dbReference>
<organism evidence="2 3">
    <name type="scientific">Azotobacter chroococcum NCIMB 8003</name>
    <dbReference type="NCBI Taxonomy" id="1328314"/>
    <lineage>
        <taxon>Bacteria</taxon>
        <taxon>Pseudomonadati</taxon>
        <taxon>Pseudomonadota</taxon>
        <taxon>Gammaproteobacteria</taxon>
        <taxon>Pseudomonadales</taxon>
        <taxon>Pseudomonadaceae</taxon>
        <taxon>Azotobacter</taxon>
    </lineage>
</organism>
<reference evidence="2 3" key="1">
    <citation type="journal article" date="2015" name="PLoS ONE">
        <title>Azotobacter Genomes: The Genome of Azotobacter chroococcum NCIMB 8003 (ATCC 4412).</title>
        <authorList>
            <person name="Robson R.L."/>
            <person name="Jones R."/>
            <person name="Robson R.M."/>
            <person name="Schwartz A."/>
            <person name="Richardson T.H."/>
        </authorList>
    </citation>
    <scope>NUCLEOTIDE SEQUENCE [LARGE SCALE GENOMIC DNA]</scope>
    <source>
        <strain evidence="2 3">NCIMB 8003</strain>
        <plasmid evidence="3">Plasmid pAcX50f</plasmid>
    </source>
</reference>
<dbReference type="Proteomes" id="UP000068210">
    <property type="component" value="Plasmid pAcX50f"/>
</dbReference>
<dbReference type="InterPro" id="IPR036518">
    <property type="entry name" value="CobE/GbiG_C_sf"/>
</dbReference>
<feature type="domain" description="CobE/GbiG C-terminal" evidence="1">
    <location>
        <begin position="12"/>
        <end position="135"/>
    </location>
</feature>
<dbReference type="AlphaFoldDB" id="A0A0C4WSZ0"/>
<proteinExistence type="predicted"/>
<accession>A0A0C4WSZ0</accession>